<name>A0A074WM28_9PEZI</name>
<dbReference type="RefSeq" id="XP_013428553.1">
    <property type="nucleotide sequence ID" value="XM_013573099.1"/>
</dbReference>
<protein>
    <submittedName>
        <fullName evidence="2">Uncharacterized protein</fullName>
    </submittedName>
</protein>
<reference evidence="2 3" key="1">
    <citation type="journal article" date="2014" name="BMC Genomics">
        <title>Genome sequencing of four Aureobasidium pullulans varieties: biotechnological potential, stress tolerance, and description of new species.</title>
        <authorList>
            <person name="Gostin Ar C."/>
            <person name="Ohm R.A."/>
            <person name="Kogej T."/>
            <person name="Sonjak S."/>
            <person name="Turk M."/>
            <person name="Zajc J."/>
            <person name="Zalar P."/>
            <person name="Grube M."/>
            <person name="Sun H."/>
            <person name="Han J."/>
            <person name="Sharma A."/>
            <person name="Chiniquy J."/>
            <person name="Ngan C.Y."/>
            <person name="Lipzen A."/>
            <person name="Barry K."/>
            <person name="Grigoriev I.V."/>
            <person name="Gunde-Cimerman N."/>
        </authorList>
    </citation>
    <scope>NUCLEOTIDE SEQUENCE [LARGE SCALE GENOMIC DNA]</scope>
    <source>
        <strain evidence="2 3">CBS 147.97</strain>
    </source>
</reference>
<evidence type="ECO:0000256" key="1">
    <source>
        <dbReference type="SAM" id="MobiDB-lite"/>
    </source>
</evidence>
<feature type="compositionally biased region" description="Basic residues" evidence="1">
    <location>
        <begin position="36"/>
        <end position="45"/>
    </location>
</feature>
<dbReference type="Proteomes" id="UP000027730">
    <property type="component" value="Unassembled WGS sequence"/>
</dbReference>
<feature type="compositionally biased region" description="Low complexity" evidence="1">
    <location>
        <begin position="21"/>
        <end position="35"/>
    </location>
</feature>
<gene>
    <name evidence="2" type="ORF">M436DRAFT_44221</name>
</gene>
<dbReference type="GeneID" id="25410103"/>
<feature type="non-terminal residue" evidence="2">
    <location>
        <position position="1"/>
    </location>
</feature>
<sequence length="258" mass="29354">PVPAPTLPTRLGAKRARRAAARSAPVRGIEAAWRAAPKRRRRRQKPVREQPHGLKASGTEVMYSYRSTRVAMAKAADRGDDAIPVLIDCFARAVQNKSWMRVSRDELNRLCEIAYELLEKEYLTGAGRDIVELVMSMAADACYRNRPTHFHPFFNNRTGACYGIRSKHVKAAVKVVKSLYGQEAKRGHEPGFAREVKKAEYSLAAVVGWFARADGSMNKKEYEFLRQKFPWRSFNNAAEYDMVNPERLDVLLLLQTWV</sequence>
<dbReference type="AlphaFoldDB" id="A0A074WM28"/>
<evidence type="ECO:0000313" key="3">
    <source>
        <dbReference type="Proteomes" id="UP000027730"/>
    </source>
</evidence>
<feature type="region of interest" description="Disordered" evidence="1">
    <location>
        <begin position="1"/>
        <end position="54"/>
    </location>
</feature>
<evidence type="ECO:0000313" key="2">
    <source>
        <dbReference type="EMBL" id="KEQ74193.1"/>
    </source>
</evidence>
<keyword evidence="3" id="KW-1185">Reference proteome</keyword>
<organism evidence="2 3">
    <name type="scientific">Aureobasidium namibiae CBS 147.97</name>
    <dbReference type="NCBI Taxonomy" id="1043004"/>
    <lineage>
        <taxon>Eukaryota</taxon>
        <taxon>Fungi</taxon>
        <taxon>Dikarya</taxon>
        <taxon>Ascomycota</taxon>
        <taxon>Pezizomycotina</taxon>
        <taxon>Dothideomycetes</taxon>
        <taxon>Dothideomycetidae</taxon>
        <taxon>Dothideales</taxon>
        <taxon>Saccotheciaceae</taxon>
        <taxon>Aureobasidium</taxon>
    </lineage>
</organism>
<proteinExistence type="predicted"/>
<dbReference type="EMBL" id="KL584707">
    <property type="protein sequence ID" value="KEQ74193.1"/>
    <property type="molecule type" value="Genomic_DNA"/>
</dbReference>
<dbReference type="OrthoDB" id="3916133at2759"/>
<accession>A0A074WM28</accession>
<dbReference type="HOGENOM" id="CLU_1069517_0_0_1"/>